<dbReference type="FunCoup" id="D8PTX6">
    <property type="interactions" value="659"/>
</dbReference>
<name>D8PTX6_SCHCM</name>
<gene>
    <name evidence="3" type="ORF">SCHCODRAFT_13910</name>
</gene>
<dbReference type="InterPro" id="IPR019734">
    <property type="entry name" value="TPR_rpt"/>
</dbReference>
<dbReference type="Proteomes" id="UP000007431">
    <property type="component" value="Unassembled WGS sequence"/>
</dbReference>
<dbReference type="eggNOG" id="KOG2076">
    <property type="taxonomic scope" value="Eukaryota"/>
</dbReference>
<proteinExistence type="predicted"/>
<feature type="compositionally biased region" description="Basic and acidic residues" evidence="2">
    <location>
        <begin position="494"/>
        <end position="508"/>
    </location>
</feature>
<dbReference type="OMA" id="SSPNMKF"/>
<dbReference type="AlphaFoldDB" id="D8PTX6"/>
<evidence type="ECO:0000256" key="2">
    <source>
        <dbReference type="SAM" id="MobiDB-lite"/>
    </source>
</evidence>
<dbReference type="Gene3D" id="1.25.40.10">
    <property type="entry name" value="Tetratricopeptide repeat domain"/>
    <property type="match status" value="3"/>
</dbReference>
<dbReference type="PANTHER" id="PTHR23082:SF0">
    <property type="entry name" value="GENERAL TRANSCRIPTION FACTOR 3C POLYPEPTIDE 3"/>
    <property type="match status" value="1"/>
</dbReference>
<evidence type="ECO:0008006" key="5">
    <source>
        <dbReference type="Google" id="ProtNLM"/>
    </source>
</evidence>
<reference evidence="3 4" key="1">
    <citation type="journal article" date="2010" name="Nat. Biotechnol.">
        <title>Genome sequence of the model mushroom Schizophyllum commune.</title>
        <authorList>
            <person name="Ohm R.A."/>
            <person name="de Jong J.F."/>
            <person name="Lugones L.G."/>
            <person name="Aerts A."/>
            <person name="Kothe E."/>
            <person name="Stajich J.E."/>
            <person name="de Vries R.P."/>
            <person name="Record E."/>
            <person name="Levasseur A."/>
            <person name="Baker S.E."/>
            <person name="Bartholomew K.A."/>
            <person name="Coutinho P.M."/>
            <person name="Erdmann S."/>
            <person name="Fowler T.J."/>
            <person name="Gathman A.C."/>
            <person name="Lombard V."/>
            <person name="Henrissat B."/>
            <person name="Knabe N."/>
            <person name="Kuees U."/>
            <person name="Lilly W.W."/>
            <person name="Lindquist E."/>
            <person name="Lucas S."/>
            <person name="Magnuson J.K."/>
            <person name="Piumi F."/>
            <person name="Raudaskoski M."/>
            <person name="Salamov A."/>
            <person name="Schmutz J."/>
            <person name="Schwarze F.W.M.R."/>
            <person name="vanKuyk P.A."/>
            <person name="Horton J.S."/>
            <person name="Grigoriev I.V."/>
            <person name="Woesten H.A.B."/>
        </authorList>
    </citation>
    <scope>NUCLEOTIDE SEQUENCE [LARGE SCALE GENOMIC DNA]</scope>
    <source>
        <strain evidence="4">H4-8 / FGSC 9210</strain>
    </source>
</reference>
<dbReference type="SUPFAM" id="SSF48452">
    <property type="entry name" value="TPR-like"/>
    <property type="match status" value="3"/>
</dbReference>
<dbReference type="GO" id="GO:0000127">
    <property type="term" value="C:transcription factor TFIIIC complex"/>
    <property type="evidence" value="ECO:0007669"/>
    <property type="project" value="TreeGrafter"/>
</dbReference>
<dbReference type="Pfam" id="PF13174">
    <property type="entry name" value="TPR_6"/>
    <property type="match status" value="1"/>
</dbReference>
<dbReference type="PANTHER" id="PTHR23082">
    <property type="entry name" value="TRANSCRIPTION INITIATION FACTOR IIIC TFIIIC , POLYPEPTIDE 3-RELATED"/>
    <property type="match status" value="1"/>
</dbReference>
<evidence type="ECO:0000313" key="4">
    <source>
        <dbReference type="Proteomes" id="UP000007431"/>
    </source>
</evidence>
<protein>
    <recommendedName>
        <fullName evidence="5">TPR-like protein</fullName>
    </recommendedName>
</protein>
<organism evidence="4">
    <name type="scientific">Schizophyllum commune (strain H4-8 / FGSC 9210)</name>
    <name type="common">Split gill fungus</name>
    <dbReference type="NCBI Taxonomy" id="578458"/>
    <lineage>
        <taxon>Eukaryota</taxon>
        <taxon>Fungi</taxon>
        <taxon>Dikarya</taxon>
        <taxon>Basidiomycota</taxon>
        <taxon>Agaricomycotina</taxon>
        <taxon>Agaricomycetes</taxon>
        <taxon>Agaricomycetidae</taxon>
        <taxon>Agaricales</taxon>
        <taxon>Schizophyllaceae</taxon>
        <taxon>Schizophyllum</taxon>
    </lineage>
</organism>
<accession>D8PTX6</accession>
<feature type="region of interest" description="Disordered" evidence="2">
    <location>
        <begin position="595"/>
        <end position="623"/>
    </location>
</feature>
<evidence type="ECO:0000313" key="3">
    <source>
        <dbReference type="EMBL" id="EFJ00661.1"/>
    </source>
</evidence>
<dbReference type="PROSITE" id="PS50005">
    <property type="entry name" value="TPR"/>
    <property type="match status" value="1"/>
</dbReference>
<sequence>MDHYAAQRLLYEEVPASADELSDEEEEDFDRLVQSIRQNARTDASGLAHDWDQQLEAQNATFRDDLKAASGIGLKRANKGKGKGKRAPRAGPTLSHQVRALLGDGNQAYVDADLPAAIRLMSEVIRIEPRAASAWTVLAQCYADLNMPAPALQLRIMAAHLRRDPEEWIRLAQQSRVNGAAQQALYCYAKAYAADPDNVAVLWDRAALAREVNDLRAARASLVALLRRLPHDLNVLAALRPVLVELGDLAACAECYETAWKHYQEAFPTGQAGADGAVNPFGVLEILVLADLHSALGAHQRAIHVIKTGMRWLQGRGTQAYWDSVPDDREYDLPTMMTRPLNEGDIPPGYFPLDLNARQRLAVARIRMGDTEEGKLHASVVLAEEPTDYAPLFAEIGDAYFEKGLWAEAKGVYEVLGGDVGTSSIQILMQAAACYHMLGELQEAAEVYESVIQADPTLNDAKMKLAGIYEATGEVHRAYDLVCQVIDSRKRRARDPTDTREGTAREGTTDPNTSLFAEDRTATARKAPKPRTGLTRAQLEAMEKEREKEAAQGWARVKELWGQVVGGEEEGTDMEKDGDVAPPEADAVVSADAMDVDSEADGDVEAGNRPTQDDAKRKGKRPDRVTARREWLLEAEKLIEMFRETRRLFTTDRVNEKIEHFRTIHFDDWLRMTMQYCFLVTRDGDYPLAEEILRHMMLSNAYVSQARQNTLRIALATCAIAAQRFDTVVEQTRKVVYTHQFNDEPIRLLLASLASGLRPTDAFIRATLQKFLFREMKLRDAASVTPDLVRWVPGRRWTYAGGAGGAKGEEEDDDEDKGEKDEGSGSADRPPLPKEYSPVNMIAYGMTCVAARSYQSALVYLLHAYDYSPDDPVLCLLLAIASLGRAMQRQADNRHHLIAQALAFLSKYRAVRSGVRGGRGETDYNFGRAFQQLGLFSQAVTHYERVLKRAEAGETVVFVREAAYNLALIYSVTGARPLADGLYRKWLSI</sequence>
<feature type="region of interest" description="Disordered" evidence="2">
    <location>
        <begin position="490"/>
        <end position="535"/>
    </location>
</feature>
<dbReference type="EMBL" id="GL377303">
    <property type="protein sequence ID" value="EFJ00661.1"/>
    <property type="molecule type" value="Genomic_DNA"/>
</dbReference>
<feature type="repeat" description="TPR" evidence="1">
    <location>
        <begin position="425"/>
        <end position="458"/>
    </location>
</feature>
<keyword evidence="1" id="KW-0802">TPR repeat</keyword>
<dbReference type="VEuPathDB" id="FungiDB:SCHCODRAFT_02608820"/>
<feature type="compositionally biased region" description="Acidic residues" evidence="2">
    <location>
        <begin position="595"/>
        <end position="604"/>
    </location>
</feature>
<dbReference type="SMART" id="SM00028">
    <property type="entry name" value="TPR"/>
    <property type="match status" value="3"/>
</dbReference>
<dbReference type="STRING" id="578458.D8PTX6"/>
<dbReference type="HOGENOM" id="CLU_002391_0_1_1"/>
<evidence type="ECO:0000256" key="1">
    <source>
        <dbReference type="PROSITE-ProRule" id="PRU00339"/>
    </source>
</evidence>
<dbReference type="GO" id="GO:0006383">
    <property type="term" value="P:transcription by RNA polymerase III"/>
    <property type="evidence" value="ECO:0007669"/>
    <property type="project" value="InterPro"/>
</dbReference>
<feature type="region of interest" description="Disordered" evidence="2">
    <location>
        <begin position="801"/>
        <end position="834"/>
    </location>
</feature>
<keyword evidence="4" id="KW-1185">Reference proteome</keyword>
<dbReference type="InParanoid" id="D8PTX6"/>
<dbReference type="InterPro" id="IPR011990">
    <property type="entry name" value="TPR-like_helical_dom_sf"/>
</dbReference>
<dbReference type="InterPro" id="IPR039340">
    <property type="entry name" value="Tfc4/TFIIIC-102/Sfc4"/>
</dbReference>
<feature type="compositionally biased region" description="Basic and acidic residues" evidence="2">
    <location>
        <begin position="611"/>
        <end position="623"/>
    </location>
</feature>